<evidence type="ECO:0000313" key="7">
    <source>
        <dbReference type="Proteomes" id="UP001258994"/>
    </source>
</evidence>
<dbReference type="Pfam" id="PF01408">
    <property type="entry name" value="GFO_IDH_MocA"/>
    <property type="match status" value="1"/>
</dbReference>
<dbReference type="Proteomes" id="UP001258994">
    <property type="component" value="Chromosome"/>
</dbReference>
<dbReference type="InterPro" id="IPR055170">
    <property type="entry name" value="GFO_IDH_MocA-like_dom"/>
</dbReference>
<evidence type="ECO:0000259" key="4">
    <source>
        <dbReference type="Pfam" id="PF01408"/>
    </source>
</evidence>
<evidence type="ECO:0000256" key="1">
    <source>
        <dbReference type="ARBA" id="ARBA00010928"/>
    </source>
</evidence>
<dbReference type="SUPFAM" id="SSF55347">
    <property type="entry name" value="Glyceraldehyde-3-phosphate dehydrogenase-like, C-terminal domain"/>
    <property type="match status" value="1"/>
</dbReference>
<dbReference type="Pfam" id="PF22725">
    <property type="entry name" value="GFO_IDH_MocA_C3"/>
    <property type="match status" value="1"/>
</dbReference>
<comment type="similarity">
    <text evidence="1">Belongs to the Gfo/Idh/MocA family.</text>
</comment>
<feature type="domain" description="Gfo/Idh/MocA-like oxidoreductase N-terminal" evidence="4">
    <location>
        <begin position="9"/>
        <end position="125"/>
    </location>
</feature>
<evidence type="ECO:0000256" key="3">
    <source>
        <dbReference type="ARBA" id="ARBA00023002"/>
    </source>
</evidence>
<dbReference type="SUPFAM" id="SSF51735">
    <property type="entry name" value="NAD(P)-binding Rossmann-fold domains"/>
    <property type="match status" value="1"/>
</dbReference>
<dbReference type="RefSeq" id="WP_348391944.1">
    <property type="nucleotide sequence ID" value="NZ_CP134145.1"/>
</dbReference>
<evidence type="ECO:0000313" key="6">
    <source>
        <dbReference type="EMBL" id="WNC72829.1"/>
    </source>
</evidence>
<accession>A0ABY9TZC7</accession>
<evidence type="ECO:0000256" key="2">
    <source>
        <dbReference type="ARBA" id="ARBA00022729"/>
    </source>
</evidence>
<dbReference type="Gene3D" id="3.40.50.720">
    <property type="entry name" value="NAD(P)-binding Rossmann-like Domain"/>
    <property type="match status" value="1"/>
</dbReference>
<dbReference type="EMBL" id="CP134145">
    <property type="protein sequence ID" value="WNC72829.1"/>
    <property type="molecule type" value="Genomic_DNA"/>
</dbReference>
<dbReference type="InterPro" id="IPR000683">
    <property type="entry name" value="Gfo/Idh/MocA-like_OxRdtase_N"/>
</dbReference>
<dbReference type="InterPro" id="IPR050984">
    <property type="entry name" value="Gfo/Idh/MocA_domain"/>
</dbReference>
<feature type="domain" description="GFO/IDH/MocA-like oxidoreductase" evidence="5">
    <location>
        <begin position="141"/>
        <end position="250"/>
    </location>
</feature>
<proteinExistence type="inferred from homology"/>
<reference evidence="7" key="1">
    <citation type="submission" date="2023-09" db="EMBL/GenBank/DDBJ databases">
        <authorList>
            <person name="Li S."/>
            <person name="Li X."/>
            <person name="Zhang C."/>
            <person name="Zhao Z."/>
        </authorList>
    </citation>
    <scope>NUCLEOTIDE SEQUENCE [LARGE SCALE GENOMIC DNA]</scope>
    <source>
        <strain evidence="7">SQ149</strain>
    </source>
</reference>
<keyword evidence="3" id="KW-0560">Oxidoreductase</keyword>
<dbReference type="Gene3D" id="3.30.360.10">
    <property type="entry name" value="Dihydrodipicolinate Reductase, domain 2"/>
    <property type="match status" value="1"/>
</dbReference>
<evidence type="ECO:0000259" key="5">
    <source>
        <dbReference type="Pfam" id="PF22725"/>
    </source>
</evidence>
<dbReference type="PANTHER" id="PTHR22604">
    <property type="entry name" value="OXIDOREDUCTASES"/>
    <property type="match status" value="1"/>
</dbReference>
<name>A0ABY9TZC7_9GAMM</name>
<sequence>MKSITGRNIRWGIIGLGGIAHKFATDLINVDGAELYAVASRTQTKADDFADKYQAKVSYDSYQKLVEDEQVDAIYIATPHALHQENSLLCLEHDKAVLCEKPFAMDSQQVNTMIACAQKNNTLLMEALWTFFLPHYQFVLKELANKTYGNILKLEANFGFVREFNDESRLFNKSLGGGSLLDIGIYPIFAALSTLGKPKSINARASYFANGADSSCAMVFEYDHATALLESSLLEQTSNQAIFYCETGVIKLNSPFHGPTTVTVIANNDEKVFDFGYCTNGYNTHGYNYEIEHFNELLRQGKTESNIMSFSFSQLLINTLDEVRSIIGLNY</sequence>
<keyword evidence="2" id="KW-0732">Signal</keyword>
<keyword evidence="7" id="KW-1185">Reference proteome</keyword>
<organism evidence="6 7">
    <name type="scientific">Thalassotalea psychrophila</name>
    <dbReference type="NCBI Taxonomy" id="3065647"/>
    <lineage>
        <taxon>Bacteria</taxon>
        <taxon>Pseudomonadati</taxon>
        <taxon>Pseudomonadota</taxon>
        <taxon>Gammaproteobacteria</taxon>
        <taxon>Alteromonadales</taxon>
        <taxon>Colwelliaceae</taxon>
        <taxon>Thalassotalea</taxon>
    </lineage>
</organism>
<gene>
    <name evidence="6" type="ORF">RGQ13_02305</name>
</gene>
<protein>
    <submittedName>
        <fullName evidence="6">Gfo/Idh/MocA family oxidoreductase</fullName>
    </submittedName>
</protein>
<dbReference type="PANTHER" id="PTHR22604:SF105">
    <property type="entry name" value="TRANS-1,2-DIHYDROBENZENE-1,2-DIOL DEHYDROGENASE"/>
    <property type="match status" value="1"/>
</dbReference>
<dbReference type="InterPro" id="IPR036291">
    <property type="entry name" value="NAD(P)-bd_dom_sf"/>
</dbReference>